<proteinExistence type="inferred from homology"/>
<sequence>MGRKVLCFGLTCILFSYYMYRPVPDNIEDKWKIEILDALIRTFTPVGLFLENIGVVRFERLLSMITEMDFTGPVSDENITVTDTTFSDIPVRLYLPKRKSESKRRAVIFIHGGAYIVGSYKQTCYDILNRMTANQLNAVVVGVDYRLAPQYQFPIALEDVFAAVEYFLHDEVLAKYRVDPTRICISGDSSGASIAAVVTQLMQNHPEFKRKIKAQALLYPVLQIIDLWTPSYQENAHGPMLSRDIGIKMGCLYVTTNKVCIEAMGLNQHMPDESRHLFKFINWTILLPEKFKKNHVYTEPILGRYGFIHSEIIDPRLSPLVVNDIQLQNLPLTYILTCEHDIVRDDGLMYATRLRNVGVQVAHDHMEDAIHGGLAYLGRIFNFYQATKLRDKYISWLDENI</sequence>
<dbReference type="InterPro" id="IPR033140">
    <property type="entry name" value="Lipase_GDXG_put_SER_AS"/>
</dbReference>
<comment type="similarity">
    <text evidence="1">Belongs to the 'GDXG' lipolytic enzyme family.</text>
</comment>
<gene>
    <name evidence="8" type="primary">LOC101639380</name>
</gene>
<protein>
    <submittedName>
        <fullName evidence="8">Arylacetamide deacetylase-like 2</fullName>
    </submittedName>
</protein>
<dbReference type="PANTHER" id="PTHR48081">
    <property type="entry name" value="AB HYDROLASE SUPERFAMILY PROTEIN C4A8.06C"/>
    <property type="match status" value="1"/>
</dbReference>
<feature type="domain" description="Alpha/beta hydrolase fold-3" evidence="6">
    <location>
        <begin position="107"/>
        <end position="254"/>
    </location>
</feature>
<dbReference type="InterPro" id="IPR050300">
    <property type="entry name" value="GDXG_lipolytic_enzyme"/>
</dbReference>
<dbReference type="GeneID" id="101639380"/>
<evidence type="ECO:0000313" key="7">
    <source>
        <dbReference type="Proteomes" id="UP000694863"/>
    </source>
</evidence>
<evidence type="ECO:0000256" key="5">
    <source>
        <dbReference type="SAM" id="SignalP"/>
    </source>
</evidence>
<dbReference type="Gene3D" id="3.40.50.1820">
    <property type="entry name" value="alpha/beta hydrolase"/>
    <property type="match status" value="1"/>
</dbReference>
<dbReference type="InterPro" id="IPR029058">
    <property type="entry name" value="AB_hydrolase_fold"/>
</dbReference>
<dbReference type="RefSeq" id="XP_004716048.1">
    <property type="nucleotide sequence ID" value="XM_004715991.1"/>
</dbReference>
<feature type="domain" description="Alpha/beta hydrolase fold-3" evidence="6">
    <location>
        <begin position="312"/>
        <end position="372"/>
    </location>
</feature>
<evidence type="ECO:0000256" key="4">
    <source>
        <dbReference type="PROSITE-ProRule" id="PRU10038"/>
    </source>
</evidence>
<dbReference type="PIRSF" id="PIRSF037251">
    <property type="entry name" value="Arylacetamide_deacetylase"/>
    <property type="match status" value="1"/>
</dbReference>
<keyword evidence="2" id="KW-0378">Hydrolase</keyword>
<evidence type="ECO:0000256" key="1">
    <source>
        <dbReference type="ARBA" id="ARBA00010515"/>
    </source>
</evidence>
<evidence type="ECO:0000256" key="3">
    <source>
        <dbReference type="ARBA" id="ARBA00023157"/>
    </source>
</evidence>
<evidence type="ECO:0000256" key="2">
    <source>
        <dbReference type="ARBA" id="ARBA00022801"/>
    </source>
</evidence>
<feature type="signal peptide" evidence="5">
    <location>
        <begin position="1"/>
        <end position="22"/>
    </location>
</feature>
<name>A0ABM0J6L3_ECHTE</name>
<dbReference type="InterPro" id="IPR013094">
    <property type="entry name" value="AB_hydrolase_3"/>
</dbReference>
<dbReference type="PANTHER" id="PTHR48081:SF28">
    <property type="entry name" value="ALPHA_BETA HYDROLASE FOLD-3 DOMAIN-CONTAINING PROTEIN"/>
    <property type="match status" value="1"/>
</dbReference>
<feature type="active site" evidence="4">
    <location>
        <position position="189"/>
    </location>
</feature>
<organism evidence="7 8">
    <name type="scientific">Echinops telfairi</name>
    <name type="common">Lesser hedgehog tenrec</name>
    <dbReference type="NCBI Taxonomy" id="9371"/>
    <lineage>
        <taxon>Eukaryota</taxon>
        <taxon>Metazoa</taxon>
        <taxon>Chordata</taxon>
        <taxon>Craniata</taxon>
        <taxon>Vertebrata</taxon>
        <taxon>Euteleostomi</taxon>
        <taxon>Mammalia</taxon>
        <taxon>Eutheria</taxon>
        <taxon>Afrotheria</taxon>
        <taxon>Tenrecidae</taxon>
        <taxon>Tenrecinae</taxon>
        <taxon>Echinops</taxon>
    </lineage>
</organism>
<reference evidence="8" key="1">
    <citation type="submission" date="2025-08" db="UniProtKB">
        <authorList>
            <consortium name="RefSeq"/>
        </authorList>
    </citation>
    <scope>IDENTIFICATION</scope>
</reference>
<dbReference type="Proteomes" id="UP000694863">
    <property type="component" value="Unplaced"/>
</dbReference>
<dbReference type="InterPro" id="IPR017157">
    <property type="entry name" value="Arylacetamide_deacetylase"/>
</dbReference>
<feature type="chain" id="PRO_5045272159" evidence="5">
    <location>
        <begin position="23"/>
        <end position="401"/>
    </location>
</feature>
<accession>A0ABM0J6L3</accession>
<dbReference type="PROSITE" id="PS01174">
    <property type="entry name" value="LIPASE_GDXG_SER"/>
    <property type="match status" value="1"/>
</dbReference>
<dbReference type="SUPFAM" id="SSF53474">
    <property type="entry name" value="alpha/beta-Hydrolases"/>
    <property type="match status" value="1"/>
</dbReference>
<evidence type="ECO:0000259" key="6">
    <source>
        <dbReference type="Pfam" id="PF07859"/>
    </source>
</evidence>
<keyword evidence="3" id="KW-1015">Disulfide bond</keyword>
<keyword evidence="7" id="KW-1185">Reference proteome</keyword>
<dbReference type="Pfam" id="PF07859">
    <property type="entry name" value="Abhydrolase_3"/>
    <property type="match status" value="2"/>
</dbReference>
<keyword evidence="5" id="KW-0732">Signal</keyword>
<evidence type="ECO:0000313" key="8">
    <source>
        <dbReference type="RefSeq" id="XP_004716048.1"/>
    </source>
</evidence>